<organism evidence="1 2">
    <name type="scientific">Propionimicrobium lymphophilum ACS-093-V-SCH5</name>
    <dbReference type="NCBI Taxonomy" id="883161"/>
    <lineage>
        <taxon>Bacteria</taxon>
        <taxon>Bacillati</taxon>
        <taxon>Actinomycetota</taxon>
        <taxon>Actinomycetes</taxon>
        <taxon>Propionibacteriales</taxon>
        <taxon>Propionibacteriaceae</taxon>
        <taxon>Propionimicrobium</taxon>
    </lineage>
</organism>
<keyword evidence="2" id="KW-1185">Reference proteome</keyword>
<dbReference type="RefSeq" id="WP_016455075.1">
    <property type="nucleotide sequence ID" value="NZ_KE150269.1"/>
</dbReference>
<reference evidence="1 2" key="1">
    <citation type="submission" date="2013-04" db="EMBL/GenBank/DDBJ databases">
        <title>The Genome Sequence of Propionimicrobium lymphophilum ACS-093-V-SCH5.</title>
        <authorList>
            <consortium name="The Broad Institute Genomics Platform"/>
            <person name="Earl A."/>
            <person name="Ward D."/>
            <person name="Feldgarden M."/>
            <person name="Gevers D."/>
            <person name="Saerens B."/>
            <person name="Vaneechoutte M."/>
            <person name="Walker B."/>
            <person name="Young S."/>
            <person name="Zeng Q."/>
            <person name="Gargeya S."/>
            <person name="Fitzgerald M."/>
            <person name="Haas B."/>
            <person name="Abouelleil A."/>
            <person name="Allen A.W."/>
            <person name="Alvarado L."/>
            <person name="Arachchi H.M."/>
            <person name="Berlin A.M."/>
            <person name="Chapman S.B."/>
            <person name="Gainer-Dewar J."/>
            <person name="Goldberg J."/>
            <person name="Griggs A."/>
            <person name="Gujja S."/>
            <person name="Hansen M."/>
            <person name="Howarth C."/>
            <person name="Imamovic A."/>
            <person name="Ireland A."/>
            <person name="Larimer J."/>
            <person name="McCowan C."/>
            <person name="Murphy C."/>
            <person name="Pearson M."/>
            <person name="Poon T.W."/>
            <person name="Priest M."/>
            <person name="Roberts A."/>
            <person name="Saif S."/>
            <person name="Shea T."/>
            <person name="Sisk P."/>
            <person name="Sykes S."/>
            <person name="Wortman J."/>
            <person name="Nusbaum C."/>
            <person name="Birren B."/>
        </authorList>
    </citation>
    <scope>NUCLEOTIDE SEQUENCE [LARGE SCALE GENOMIC DNA]</scope>
    <source>
        <strain evidence="1 2">ACS-093-V-SCH5</strain>
    </source>
</reference>
<comment type="caution">
    <text evidence="1">The sequence shown here is derived from an EMBL/GenBank/DDBJ whole genome shotgun (WGS) entry which is preliminary data.</text>
</comment>
<evidence type="ECO:0000313" key="2">
    <source>
        <dbReference type="Proteomes" id="UP000014417"/>
    </source>
</evidence>
<sequence>MTTVDELRAYVRAATSDDAFLASCLTQASELVNARVKTATVPGPILDLATREVAADLFNRRGVRNGIANFDGPDLTPVRVTRDPMRAADDILRPWTGAGIA</sequence>
<protein>
    <submittedName>
        <fullName evidence="1">Uncharacterized protein</fullName>
    </submittedName>
</protein>
<dbReference type="STRING" id="883161.HMPREF9306_00217"/>
<proteinExistence type="predicted"/>
<dbReference type="AlphaFoldDB" id="S2W207"/>
<dbReference type="HOGENOM" id="CLU_2303461_0_0_11"/>
<dbReference type="EMBL" id="AGZR01000003">
    <property type="protein sequence ID" value="EPD33803.1"/>
    <property type="molecule type" value="Genomic_DNA"/>
</dbReference>
<gene>
    <name evidence="1" type="ORF">HMPREF9306_00217</name>
</gene>
<dbReference type="OrthoDB" id="3268579at2"/>
<accession>S2W207</accession>
<dbReference type="Proteomes" id="UP000014417">
    <property type="component" value="Unassembled WGS sequence"/>
</dbReference>
<name>S2W207_9ACTN</name>
<evidence type="ECO:0000313" key="1">
    <source>
        <dbReference type="EMBL" id="EPD33803.1"/>
    </source>
</evidence>